<gene>
    <name evidence="2" type="ORF">DVK44_23175</name>
</gene>
<protein>
    <recommendedName>
        <fullName evidence="4">Integral membrane protein</fullName>
    </recommendedName>
</protein>
<dbReference type="EMBL" id="CP031194">
    <property type="protein sequence ID" value="AXG80080.1"/>
    <property type="molecule type" value="Genomic_DNA"/>
</dbReference>
<keyword evidence="1" id="KW-0812">Transmembrane</keyword>
<accession>A0A345HTQ6</accession>
<evidence type="ECO:0000256" key="1">
    <source>
        <dbReference type="SAM" id="Phobius"/>
    </source>
</evidence>
<feature type="transmembrane region" description="Helical" evidence="1">
    <location>
        <begin position="46"/>
        <end position="65"/>
    </location>
</feature>
<feature type="transmembrane region" description="Helical" evidence="1">
    <location>
        <begin position="97"/>
        <end position="120"/>
    </location>
</feature>
<dbReference type="KEGG" id="spad:DVK44_23175"/>
<dbReference type="InterPro" id="IPR046095">
    <property type="entry name" value="DUF6113"/>
</dbReference>
<dbReference type="Pfam" id="PF19608">
    <property type="entry name" value="DUF6113"/>
    <property type="match status" value="1"/>
</dbReference>
<feature type="transmembrane region" description="Helical" evidence="1">
    <location>
        <begin position="72"/>
        <end position="91"/>
    </location>
</feature>
<evidence type="ECO:0000313" key="3">
    <source>
        <dbReference type="Proteomes" id="UP000253868"/>
    </source>
</evidence>
<name>A0A345HTQ6_9ACTN</name>
<sequence length="137" mass="13581">MSGQQPGGFLARPLGFRPGRIAAYVGLGVLGVLVGVAGAIAQGGWFPGGLILALLATAGLFYGGLLVTGTQLGVGAPAAGWLIATIWLSVGRPEGDAAFAAGLGPLVFLFGGMVVAVMCATMSRLPQPGTQSARMGK</sequence>
<reference evidence="3" key="1">
    <citation type="submission" date="2018-07" db="EMBL/GenBank/DDBJ databases">
        <authorList>
            <person name="Zhao J."/>
        </authorList>
    </citation>
    <scope>NUCLEOTIDE SEQUENCE [LARGE SCALE GENOMIC DNA]</scope>
    <source>
        <strain evidence="3">GSSD-12</strain>
    </source>
</reference>
<keyword evidence="1" id="KW-1133">Transmembrane helix</keyword>
<organism evidence="2 3">
    <name type="scientific">Streptomyces paludis</name>
    <dbReference type="NCBI Taxonomy" id="2282738"/>
    <lineage>
        <taxon>Bacteria</taxon>
        <taxon>Bacillati</taxon>
        <taxon>Actinomycetota</taxon>
        <taxon>Actinomycetes</taxon>
        <taxon>Kitasatosporales</taxon>
        <taxon>Streptomycetaceae</taxon>
        <taxon>Streptomyces</taxon>
    </lineage>
</organism>
<dbReference type="AlphaFoldDB" id="A0A345HTQ6"/>
<keyword evidence="3" id="KW-1185">Reference proteome</keyword>
<feature type="transmembrane region" description="Helical" evidence="1">
    <location>
        <begin position="21"/>
        <end position="40"/>
    </location>
</feature>
<keyword evidence="1" id="KW-0472">Membrane</keyword>
<evidence type="ECO:0008006" key="4">
    <source>
        <dbReference type="Google" id="ProtNLM"/>
    </source>
</evidence>
<proteinExistence type="predicted"/>
<dbReference type="Proteomes" id="UP000253868">
    <property type="component" value="Chromosome"/>
</dbReference>
<dbReference type="RefSeq" id="WP_114661406.1">
    <property type="nucleotide sequence ID" value="NZ_CP031194.1"/>
</dbReference>
<evidence type="ECO:0000313" key="2">
    <source>
        <dbReference type="EMBL" id="AXG80080.1"/>
    </source>
</evidence>
<dbReference type="OrthoDB" id="4338760at2"/>